<accession>A0A9D1MMG6</accession>
<dbReference type="InterPro" id="IPR003445">
    <property type="entry name" value="Cat_transpt"/>
</dbReference>
<evidence type="ECO:0000256" key="1">
    <source>
        <dbReference type="ARBA" id="ARBA00004651"/>
    </source>
</evidence>
<dbReference type="PANTHER" id="PTHR32024:SF1">
    <property type="entry name" value="KTR SYSTEM POTASSIUM UPTAKE PROTEIN B"/>
    <property type="match status" value="1"/>
</dbReference>
<feature type="transmembrane region" description="Helical" evidence="8">
    <location>
        <begin position="43"/>
        <end position="62"/>
    </location>
</feature>
<evidence type="ECO:0000313" key="9">
    <source>
        <dbReference type="EMBL" id="HIU62714.1"/>
    </source>
</evidence>
<dbReference type="AlphaFoldDB" id="A0A9D1MMG6"/>
<evidence type="ECO:0000256" key="3">
    <source>
        <dbReference type="ARBA" id="ARBA00022475"/>
    </source>
</evidence>
<dbReference type="GO" id="GO:0030001">
    <property type="term" value="P:metal ion transport"/>
    <property type="evidence" value="ECO:0007669"/>
    <property type="project" value="UniProtKB-ARBA"/>
</dbReference>
<sequence>MSRFKFRLAVPQILALGYMGVILLGSFLLSLPISAKSGEWTPFINSLFTATSATCVTGLIAYDTFMHWTLFGQIVIILLIQTGGLGFMTVVTLFSFALGRRIGLYERIILAQSAGAMGHAGVVKLVKRIIIFTFAVELGGALLLMIRFIPEFGAGKGIWFSVFHSISAFCNAGFDLMGIKGEAFASLTSYSADPLVNLTICALIVIGGMGYVVWSDIWDKKFRYRKYRLHTRIVLWSTLILVFLPALLLFAFEHDGVLKGMSSGESFLACLFQSVTPRTAGFNTVPLGELSESSLLLMDILMLIGGNSGSTAGGIKVTTIVVILFGLYSSVRGERDIVIGKRSLDLSLVKQAMSLFAIYLILTVAAVMTICALEPECTLSQVLFECCSAICTVGVTTGITPTLSTGSKIILILLMYAGRVGVLTLAGAMMSKRKVSLTSRPHEKILIG</sequence>
<evidence type="ECO:0000256" key="4">
    <source>
        <dbReference type="ARBA" id="ARBA00022692"/>
    </source>
</evidence>
<dbReference type="Pfam" id="PF02386">
    <property type="entry name" value="TrkH"/>
    <property type="match status" value="1"/>
</dbReference>
<keyword evidence="3" id="KW-1003">Cell membrane</keyword>
<keyword evidence="5 8" id="KW-1133">Transmembrane helix</keyword>
<evidence type="ECO:0000256" key="6">
    <source>
        <dbReference type="ARBA" id="ARBA00023065"/>
    </source>
</evidence>
<feature type="transmembrane region" description="Helical" evidence="8">
    <location>
        <begin position="409"/>
        <end position="430"/>
    </location>
</feature>
<protein>
    <submittedName>
        <fullName evidence="9">Trk family potassium uptake protein</fullName>
    </submittedName>
</protein>
<feature type="transmembrane region" description="Helical" evidence="8">
    <location>
        <begin position="352"/>
        <end position="373"/>
    </location>
</feature>
<feature type="transmembrane region" description="Helical" evidence="8">
    <location>
        <begin position="194"/>
        <end position="213"/>
    </location>
</feature>
<evidence type="ECO:0000313" key="10">
    <source>
        <dbReference type="Proteomes" id="UP000824145"/>
    </source>
</evidence>
<reference evidence="9" key="2">
    <citation type="journal article" date="2021" name="PeerJ">
        <title>Extensive microbial diversity within the chicken gut microbiome revealed by metagenomics and culture.</title>
        <authorList>
            <person name="Gilroy R."/>
            <person name="Ravi A."/>
            <person name="Getino M."/>
            <person name="Pursley I."/>
            <person name="Horton D.L."/>
            <person name="Alikhan N.F."/>
            <person name="Baker D."/>
            <person name="Gharbi K."/>
            <person name="Hall N."/>
            <person name="Watson M."/>
            <person name="Adriaenssens E.M."/>
            <person name="Foster-Nyarko E."/>
            <person name="Jarju S."/>
            <person name="Secka A."/>
            <person name="Antonio M."/>
            <person name="Oren A."/>
            <person name="Chaudhuri R.R."/>
            <person name="La Ragione R."/>
            <person name="Hildebrand F."/>
            <person name="Pallen M.J."/>
        </authorList>
    </citation>
    <scope>NUCLEOTIDE SEQUENCE</scope>
    <source>
        <strain evidence="9">9366</strain>
    </source>
</reference>
<evidence type="ECO:0000256" key="2">
    <source>
        <dbReference type="ARBA" id="ARBA00022448"/>
    </source>
</evidence>
<dbReference type="GO" id="GO:0005886">
    <property type="term" value="C:plasma membrane"/>
    <property type="evidence" value="ECO:0007669"/>
    <property type="project" value="UniProtKB-SubCell"/>
</dbReference>
<evidence type="ECO:0000256" key="8">
    <source>
        <dbReference type="SAM" id="Phobius"/>
    </source>
</evidence>
<proteinExistence type="predicted"/>
<evidence type="ECO:0000256" key="5">
    <source>
        <dbReference type="ARBA" id="ARBA00022989"/>
    </source>
</evidence>
<dbReference type="GO" id="GO:0008324">
    <property type="term" value="F:monoatomic cation transmembrane transporter activity"/>
    <property type="evidence" value="ECO:0007669"/>
    <property type="project" value="InterPro"/>
</dbReference>
<feature type="transmembrane region" description="Helical" evidence="8">
    <location>
        <begin position="233"/>
        <end position="252"/>
    </location>
</feature>
<comment type="caution">
    <text evidence="9">The sequence shown here is derived from an EMBL/GenBank/DDBJ whole genome shotgun (WGS) entry which is preliminary data.</text>
</comment>
<organism evidence="9 10">
    <name type="scientific">Candidatus Caccalectryoclostridium excrementigallinarum</name>
    <dbReference type="NCBI Taxonomy" id="2840710"/>
    <lineage>
        <taxon>Bacteria</taxon>
        <taxon>Bacillati</taxon>
        <taxon>Bacillota</taxon>
        <taxon>Clostridia</taxon>
        <taxon>Christensenellales</taxon>
        <taxon>Christensenellaceae</taxon>
        <taxon>Christensenellaceae incertae sedis</taxon>
        <taxon>Candidatus Caccalectryoclostridium</taxon>
    </lineage>
</organism>
<reference evidence="9" key="1">
    <citation type="submission" date="2020-10" db="EMBL/GenBank/DDBJ databases">
        <authorList>
            <person name="Gilroy R."/>
        </authorList>
    </citation>
    <scope>NUCLEOTIDE SEQUENCE</scope>
    <source>
        <strain evidence="9">9366</strain>
    </source>
</reference>
<gene>
    <name evidence="9" type="ORF">IAB07_02960</name>
</gene>
<feature type="transmembrane region" description="Helical" evidence="8">
    <location>
        <begin position="74"/>
        <end position="97"/>
    </location>
</feature>
<keyword evidence="4 8" id="KW-0812">Transmembrane</keyword>
<dbReference type="EMBL" id="DVNJ01000015">
    <property type="protein sequence ID" value="HIU62714.1"/>
    <property type="molecule type" value="Genomic_DNA"/>
</dbReference>
<keyword evidence="2" id="KW-0813">Transport</keyword>
<feature type="transmembrane region" description="Helical" evidence="8">
    <location>
        <begin position="129"/>
        <end position="150"/>
    </location>
</feature>
<dbReference type="PANTHER" id="PTHR32024">
    <property type="entry name" value="TRK SYSTEM POTASSIUM UPTAKE PROTEIN TRKG-RELATED"/>
    <property type="match status" value="1"/>
</dbReference>
<keyword evidence="6" id="KW-0406">Ion transport</keyword>
<dbReference type="Proteomes" id="UP000824145">
    <property type="component" value="Unassembled WGS sequence"/>
</dbReference>
<name>A0A9D1MMG6_9FIRM</name>
<feature type="transmembrane region" description="Helical" evidence="8">
    <location>
        <begin position="311"/>
        <end position="331"/>
    </location>
</feature>
<evidence type="ECO:0000256" key="7">
    <source>
        <dbReference type="ARBA" id="ARBA00023136"/>
    </source>
</evidence>
<feature type="transmembrane region" description="Helical" evidence="8">
    <location>
        <begin position="12"/>
        <end position="31"/>
    </location>
</feature>
<feature type="transmembrane region" description="Helical" evidence="8">
    <location>
        <begin position="157"/>
        <end position="174"/>
    </location>
</feature>
<keyword evidence="7 8" id="KW-0472">Membrane</keyword>
<comment type="subcellular location">
    <subcellularLocation>
        <location evidence="1">Cell membrane</location>
        <topology evidence="1">Multi-pass membrane protein</topology>
    </subcellularLocation>
</comment>